<keyword evidence="7" id="KW-0833">Ubl conjugation pathway</keyword>
<dbReference type="InterPro" id="IPR018200">
    <property type="entry name" value="USP_CS"/>
</dbReference>
<keyword evidence="11" id="KW-0805">Transcription regulation</keyword>
<evidence type="ECO:0000256" key="5">
    <source>
        <dbReference type="ARBA" id="ARBA00022723"/>
    </source>
</evidence>
<evidence type="ECO:0000256" key="8">
    <source>
        <dbReference type="ARBA" id="ARBA00022801"/>
    </source>
</evidence>
<keyword evidence="19" id="KW-1185">Reference proteome</keyword>
<dbReference type="InterPro" id="IPR001394">
    <property type="entry name" value="Peptidase_C19_UCH"/>
</dbReference>
<keyword evidence="6 15" id="KW-0863">Zinc-finger</keyword>
<evidence type="ECO:0000313" key="19">
    <source>
        <dbReference type="Proteomes" id="UP000828390"/>
    </source>
</evidence>
<evidence type="ECO:0000256" key="15">
    <source>
        <dbReference type="PROSITE-ProRule" id="PRU00502"/>
    </source>
</evidence>
<gene>
    <name evidence="18" type="ORF">DPMN_034695</name>
</gene>
<dbReference type="Gene3D" id="3.90.70.10">
    <property type="entry name" value="Cysteine proteinases"/>
    <property type="match status" value="1"/>
</dbReference>
<evidence type="ECO:0000256" key="12">
    <source>
        <dbReference type="ARBA" id="ARBA00023163"/>
    </source>
</evidence>
<dbReference type="PROSITE" id="PS50235">
    <property type="entry name" value="USP_3"/>
    <property type="match status" value="1"/>
</dbReference>
<dbReference type="InterPro" id="IPR028889">
    <property type="entry name" value="USP"/>
</dbReference>
<evidence type="ECO:0000256" key="9">
    <source>
        <dbReference type="ARBA" id="ARBA00022807"/>
    </source>
</evidence>
<reference evidence="18" key="1">
    <citation type="journal article" date="2019" name="bioRxiv">
        <title>The Genome of the Zebra Mussel, Dreissena polymorpha: A Resource for Invasive Species Research.</title>
        <authorList>
            <person name="McCartney M.A."/>
            <person name="Auch B."/>
            <person name="Kono T."/>
            <person name="Mallez S."/>
            <person name="Zhang Y."/>
            <person name="Obille A."/>
            <person name="Becker A."/>
            <person name="Abrahante J.E."/>
            <person name="Garbe J."/>
            <person name="Badalamenti J.P."/>
            <person name="Herman A."/>
            <person name="Mangelson H."/>
            <person name="Liachko I."/>
            <person name="Sullivan S."/>
            <person name="Sone E.D."/>
            <person name="Koren S."/>
            <person name="Silverstein K.A.T."/>
            <person name="Beckman K.B."/>
            <person name="Gohl D.M."/>
        </authorList>
    </citation>
    <scope>NUCLEOTIDE SEQUENCE</scope>
    <source>
        <strain evidence="18">Duluth1</strain>
        <tissue evidence="18">Whole animal</tissue>
    </source>
</reference>
<dbReference type="GO" id="GO:0006508">
    <property type="term" value="P:proteolysis"/>
    <property type="evidence" value="ECO:0007669"/>
    <property type="project" value="UniProtKB-KW"/>
</dbReference>
<accession>A0A9D4M5Y3</accession>
<dbReference type="Pfam" id="PF02148">
    <property type="entry name" value="zf-UBP"/>
    <property type="match status" value="1"/>
</dbReference>
<comment type="caution">
    <text evidence="18">The sequence shown here is derived from an EMBL/GenBank/DDBJ whole genome shotgun (WGS) entry which is preliminary data.</text>
</comment>
<proteinExistence type="inferred from homology"/>
<keyword evidence="9" id="KW-0788">Thiol protease</keyword>
<keyword evidence="13" id="KW-0539">Nucleus</keyword>
<dbReference type="Gene3D" id="3.30.40.10">
    <property type="entry name" value="Zinc/RING finger domain, C3HC4 (zinc finger)"/>
    <property type="match status" value="1"/>
</dbReference>
<dbReference type="GO" id="GO:0016579">
    <property type="term" value="P:protein deubiquitination"/>
    <property type="evidence" value="ECO:0007669"/>
    <property type="project" value="InterPro"/>
</dbReference>
<protein>
    <recommendedName>
        <fullName evidence="3">ubiquitinyl hydrolase 1</fullName>
        <ecNumber evidence="3">3.4.19.12</ecNumber>
    </recommendedName>
</protein>
<evidence type="ECO:0000259" key="17">
    <source>
        <dbReference type="PROSITE" id="PS50271"/>
    </source>
</evidence>
<evidence type="ECO:0000256" key="1">
    <source>
        <dbReference type="ARBA" id="ARBA00000707"/>
    </source>
</evidence>
<evidence type="ECO:0000256" key="11">
    <source>
        <dbReference type="ARBA" id="ARBA00023015"/>
    </source>
</evidence>
<evidence type="ECO:0000256" key="6">
    <source>
        <dbReference type="ARBA" id="ARBA00022771"/>
    </source>
</evidence>
<dbReference type="PROSITE" id="PS50271">
    <property type="entry name" value="ZF_UBP"/>
    <property type="match status" value="1"/>
</dbReference>
<dbReference type="InterPro" id="IPR013083">
    <property type="entry name" value="Znf_RING/FYVE/PHD"/>
</dbReference>
<dbReference type="PANTHER" id="PTHR21646:SF33">
    <property type="entry name" value="UBIQUITIN CARBOXYL-TERMINAL HYDROLASE 22"/>
    <property type="match status" value="1"/>
</dbReference>
<dbReference type="PANTHER" id="PTHR21646">
    <property type="entry name" value="UBIQUITIN CARBOXYL-TERMINAL HYDROLASE"/>
    <property type="match status" value="1"/>
</dbReference>
<dbReference type="Pfam" id="PF00443">
    <property type="entry name" value="UCH"/>
    <property type="match status" value="1"/>
</dbReference>
<keyword evidence="8" id="KW-0378">Hydrolase</keyword>
<evidence type="ECO:0000256" key="2">
    <source>
        <dbReference type="ARBA" id="ARBA00004123"/>
    </source>
</evidence>
<dbReference type="OrthoDB" id="47475at2759"/>
<dbReference type="AlphaFoldDB" id="A0A9D4M5Y3"/>
<dbReference type="InterPro" id="IPR038765">
    <property type="entry name" value="Papain-like_cys_pep_sf"/>
</dbReference>
<evidence type="ECO:0000256" key="3">
    <source>
        <dbReference type="ARBA" id="ARBA00012759"/>
    </source>
</evidence>
<dbReference type="PROSITE" id="PS00973">
    <property type="entry name" value="USP_2"/>
    <property type="match status" value="1"/>
</dbReference>
<evidence type="ECO:0000256" key="13">
    <source>
        <dbReference type="ARBA" id="ARBA00023242"/>
    </source>
</evidence>
<dbReference type="GO" id="GO:0005634">
    <property type="term" value="C:nucleus"/>
    <property type="evidence" value="ECO:0007669"/>
    <property type="project" value="UniProtKB-SubCell"/>
</dbReference>
<dbReference type="InterPro" id="IPR001607">
    <property type="entry name" value="Znf_UBP"/>
</dbReference>
<evidence type="ECO:0000256" key="14">
    <source>
        <dbReference type="ARBA" id="ARBA00038490"/>
    </source>
</evidence>
<comment type="catalytic activity">
    <reaction evidence="1">
        <text>Thiol-dependent hydrolysis of ester, thioester, amide, peptide and isopeptide bonds formed by the C-terminal Gly of ubiquitin (a 76-residue protein attached to proteins as an intracellular targeting signal).</text>
        <dbReference type="EC" id="3.4.19.12"/>
    </reaction>
</comment>
<dbReference type="GO" id="GO:0004843">
    <property type="term" value="F:cysteine-type deubiquitinase activity"/>
    <property type="evidence" value="ECO:0007669"/>
    <property type="project" value="UniProtKB-EC"/>
</dbReference>
<keyword evidence="12" id="KW-0804">Transcription</keyword>
<dbReference type="SUPFAM" id="SSF54001">
    <property type="entry name" value="Cysteine proteinases"/>
    <property type="match status" value="1"/>
</dbReference>
<reference evidence="18" key="2">
    <citation type="submission" date="2020-11" db="EMBL/GenBank/DDBJ databases">
        <authorList>
            <person name="McCartney M.A."/>
            <person name="Auch B."/>
            <person name="Kono T."/>
            <person name="Mallez S."/>
            <person name="Becker A."/>
            <person name="Gohl D.M."/>
            <person name="Silverstein K.A.T."/>
            <person name="Koren S."/>
            <person name="Bechman K.B."/>
            <person name="Herman A."/>
            <person name="Abrahante J.E."/>
            <person name="Garbe J."/>
        </authorList>
    </citation>
    <scope>NUCLEOTIDE SEQUENCE</scope>
    <source>
        <strain evidence="18">Duluth1</strain>
        <tissue evidence="18">Whole animal</tissue>
    </source>
</reference>
<evidence type="ECO:0000256" key="7">
    <source>
        <dbReference type="ARBA" id="ARBA00022786"/>
    </source>
</evidence>
<dbReference type="GO" id="GO:0008270">
    <property type="term" value="F:zinc ion binding"/>
    <property type="evidence" value="ECO:0007669"/>
    <property type="project" value="UniProtKB-KW"/>
</dbReference>
<evidence type="ECO:0000256" key="10">
    <source>
        <dbReference type="ARBA" id="ARBA00022833"/>
    </source>
</evidence>
<sequence>MTLSGCQHLQKIKTEKGLDSYKILHACFISCKTADARRRKARHSVCHTCRVYELRLHACMSCVYFGCHQEEHIQSHARANEHWIAVDMSYGMVRCFACDDYVYDKDIDKIAKTLNYRSSIPAALNQFAVWQPNHKEVELLRKNCKRRRVEDSSTIGLRGLINLGNTCFMNTIVQALIHTPVLREYFLADRHVCQLLKEENEQCLVCELSSIFQEFYSGISSTYIPYRLLHLVWTSARHLAGYEQQDAHEFLIAALDLLHRHCIAGPNDRSGSSPHNCQCIIDQIFTGGLQSDVTCQMCNNVSTTIDPIWDISLDLGTRLYNGSNTTNISGYSNSPSNYDPTSLIDCLKRFTKPEHLGSLAKIKCSSCGCYQESTKQLTMKKLPIVACFHLKRFEHSTGYHKKISTYVSFPEELDMTPFMSSSKIQNGDINGCTKGLSCKNKYSLFAVVNHSGTIECGHYTCYIRQHKNQWFKCDDHLITRALPQEVLNSEGYLLFYHKQILEYE</sequence>
<comment type="subcellular location">
    <subcellularLocation>
        <location evidence="2">Nucleus</location>
    </subcellularLocation>
</comment>
<comment type="similarity">
    <text evidence="14">Belongs to the peptidase C19 family. UBP8 subfamily.</text>
</comment>
<feature type="domain" description="UBP-type" evidence="17">
    <location>
        <begin position="4"/>
        <end position="121"/>
    </location>
</feature>
<dbReference type="InterPro" id="IPR050185">
    <property type="entry name" value="Ub_carboxyl-term_hydrolase"/>
</dbReference>
<evidence type="ECO:0000313" key="18">
    <source>
        <dbReference type="EMBL" id="KAH3871492.1"/>
    </source>
</evidence>
<keyword evidence="4" id="KW-0645">Protease</keyword>
<keyword evidence="5" id="KW-0479">Metal-binding</keyword>
<dbReference type="Proteomes" id="UP000828390">
    <property type="component" value="Unassembled WGS sequence"/>
</dbReference>
<keyword evidence="10" id="KW-0862">Zinc</keyword>
<feature type="domain" description="USP" evidence="16">
    <location>
        <begin position="158"/>
        <end position="499"/>
    </location>
</feature>
<evidence type="ECO:0000256" key="4">
    <source>
        <dbReference type="ARBA" id="ARBA00022670"/>
    </source>
</evidence>
<organism evidence="18 19">
    <name type="scientific">Dreissena polymorpha</name>
    <name type="common">Zebra mussel</name>
    <name type="synonym">Mytilus polymorpha</name>
    <dbReference type="NCBI Taxonomy" id="45954"/>
    <lineage>
        <taxon>Eukaryota</taxon>
        <taxon>Metazoa</taxon>
        <taxon>Spiralia</taxon>
        <taxon>Lophotrochozoa</taxon>
        <taxon>Mollusca</taxon>
        <taxon>Bivalvia</taxon>
        <taxon>Autobranchia</taxon>
        <taxon>Heteroconchia</taxon>
        <taxon>Euheterodonta</taxon>
        <taxon>Imparidentia</taxon>
        <taxon>Neoheterodontei</taxon>
        <taxon>Myida</taxon>
        <taxon>Dreissenoidea</taxon>
        <taxon>Dreissenidae</taxon>
        <taxon>Dreissena</taxon>
    </lineage>
</organism>
<evidence type="ECO:0000259" key="16">
    <source>
        <dbReference type="PROSITE" id="PS50235"/>
    </source>
</evidence>
<dbReference type="EC" id="3.4.19.12" evidence="3"/>
<name>A0A9D4M5Y3_DREPO</name>
<dbReference type="EMBL" id="JAIWYP010000002">
    <property type="protein sequence ID" value="KAH3871492.1"/>
    <property type="molecule type" value="Genomic_DNA"/>
</dbReference>
<dbReference type="CDD" id="cd02660">
    <property type="entry name" value="Peptidase_C19D"/>
    <property type="match status" value="1"/>
</dbReference>
<dbReference type="SUPFAM" id="SSF57850">
    <property type="entry name" value="RING/U-box"/>
    <property type="match status" value="1"/>
</dbReference>